<evidence type="ECO:0000256" key="4">
    <source>
        <dbReference type="ARBA" id="ARBA00022723"/>
    </source>
</evidence>
<dbReference type="CDD" id="cd11051">
    <property type="entry name" value="CYP59-like"/>
    <property type="match status" value="1"/>
</dbReference>
<dbReference type="InterPro" id="IPR050121">
    <property type="entry name" value="Cytochrome_P450_monoxygenase"/>
</dbReference>
<dbReference type="PANTHER" id="PTHR24305:SF107">
    <property type="entry name" value="P450, PUTATIVE (EUROFUNG)-RELATED"/>
    <property type="match status" value="1"/>
</dbReference>
<comment type="pathway">
    <text evidence="2">Secondary metabolite biosynthesis.</text>
</comment>
<keyword evidence="3 8" id="KW-0349">Heme</keyword>
<dbReference type="PRINTS" id="PR00463">
    <property type="entry name" value="EP450I"/>
</dbReference>
<dbReference type="Pfam" id="PF00067">
    <property type="entry name" value="p450"/>
    <property type="match status" value="1"/>
</dbReference>
<evidence type="ECO:0000256" key="1">
    <source>
        <dbReference type="ARBA" id="ARBA00001971"/>
    </source>
</evidence>
<dbReference type="InterPro" id="IPR002401">
    <property type="entry name" value="Cyt_P450_E_grp-I"/>
</dbReference>
<evidence type="ECO:0000313" key="10">
    <source>
        <dbReference type="Proteomes" id="UP000800200"/>
    </source>
</evidence>
<comment type="cofactor">
    <cofactor evidence="1 8">
        <name>heme</name>
        <dbReference type="ChEBI" id="CHEBI:30413"/>
    </cofactor>
</comment>
<dbReference type="EMBL" id="ML994643">
    <property type="protein sequence ID" value="KAF2183336.1"/>
    <property type="molecule type" value="Genomic_DNA"/>
</dbReference>
<evidence type="ECO:0000256" key="6">
    <source>
        <dbReference type="ARBA" id="ARBA00023004"/>
    </source>
</evidence>
<evidence type="ECO:0000256" key="7">
    <source>
        <dbReference type="ARBA" id="ARBA00023033"/>
    </source>
</evidence>
<keyword evidence="4 8" id="KW-0479">Metal-binding</keyword>
<dbReference type="GO" id="GO:0004497">
    <property type="term" value="F:monooxygenase activity"/>
    <property type="evidence" value="ECO:0007669"/>
    <property type="project" value="UniProtKB-KW"/>
</dbReference>
<protein>
    <submittedName>
        <fullName evidence="9">Cytochrome P450</fullName>
    </submittedName>
</protein>
<dbReference type="SUPFAM" id="SSF48264">
    <property type="entry name" value="Cytochrome P450"/>
    <property type="match status" value="1"/>
</dbReference>
<evidence type="ECO:0000256" key="2">
    <source>
        <dbReference type="ARBA" id="ARBA00005179"/>
    </source>
</evidence>
<evidence type="ECO:0000313" key="9">
    <source>
        <dbReference type="EMBL" id="KAF2183336.1"/>
    </source>
</evidence>
<dbReference type="GO" id="GO:0005506">
    <property type="term" value="F:iron ion binding"/>
    <property type="evidence" value="ECO:0007669"/>
    <property type="project" value="InterPro"/>
</dbReference>
<evidence type="ECO:0000256" key="5">
    <source>
        <dbReference type="ARBA" id="ARBA00023002"/>
    </source>
</evidence>
<keyword evidence="5" id="KW-0560">Oxidoreductase</keyword>
<dbReference type="Gene3D" id="1.10.630.10">
    <property type="entry name" value="Cytochrome P450"/>
    <property type="match status" value="1"/>
</dbReference>
<keyword evidence="7" id="KW-0503">Monooxygenase</keyword>
<reference evidence="9" key="1">
    <citation type="journal article" date="2020" name="Stud. Mycol.">
        <title>101 Dothideomycetes genomes: a test case for predicting lifestyles and emergence of pathogens.</title>
        <authorList>
            <person name="Haridas S."/>
            <person name="Albert R."/>
            <person name="Binder M."/>
            <person name="Bloem J."/>
            <person name="Labutti K."/>
            <person name="Salamov A."/>
            <person name="Andreopoulos B."/>
            <person name="Baker S."/>
            <person name="Barry K."/>
            <person name="Bills G."/>
            <person name="Bluhm B."/>
            <person name="Cannon C."/>
            <person name="Castanera R."/>
            <person name="Culley D."/>
            <person name="Daum C."/>
            <person name="Ezra D."/>
            <person name="Gonzalez J."/>
            <person name="Henrissat B."/>
            <person name="Kuo A."/>
            <person name="Liang C."/>
            <person name="Lipzen A."/>
            <person name="Lutzoni F."/>
            <person name="Magnuson J."/>
            <person name="Mondo S."/>
            <person name="Nolan M."/>
            <person name="Ohm R."/>
            <person name="Pangilinan J."/>
            <person name="Park H.-J."/>
            <person name="Ramirez L."/>
            <person name="Alfaro M."/>
            <person name="Sun H."/>
            <person name="Tritt A."/>
            <person name="Yoshinaga Y."/>
            <person name="Zwiers L.-H."/>
            <person name="Turgeon B."/>
            <person name="Goodwin S."/>
            <person name="Spatafora J."/>
            <person name="Crous P."/>
            <person name="Grigoriev I."/>
        </authorList>
    </citation>
    <scope>NUCLEOTIDE SEQUENCE</scope>
    <source>
        <strain evidence="9">CBS 207.26</strain>
    </source>
</reference>
<name>A0A6A6E0A0_9PEZI</name>
<evidence type="ECO:0000256" key="3">
    <source>
        <dbReference type="ARBA" id="ARBA00022617"/>
    </source>
</evidence>
<proteinExistence type="predicted"/>
<feature type="binding site" description="axial binding residue" evidence="8">
    <location>
        <position position="474"/>
    </location>
    <ligand>
        <name>heme</name>
        <dbReference type="ChEBI" id="CHEBI:30413"/>
    </ligand>
    <ligandPart>
        <name>Fe</name>
        <dbReference type="ChEBI" id="CHEBI:18248"/>
    </ligandPart>
</feature>
<sequence>MASWTDVLFATCSGLLLYFLVNLYRARASFYRGKVKKGLPMPRWDPIFGHLLVMDETFRKYRLPPDVQRPDIFTAISREFDDKSESAFYLDLWPFINPLLITCSPHHGIQTTQNHELNKPDDLVPFLHPITGGNSFFSINGDEWKHARAIFASGFNTNYILNQTEHIIQEAEVYVDVLKEYATKGDICLLNEVTVRYTMDISGALTLNKRLHAQRGGDALVSAMRNTLDWHFLGELRTPLVRWSPLIRLIAWYNGRKMNHYIAAELDKRFTEWKSGAVSPSANRTAIDLAIADYLSKRKDKAEEDRLDPDFKDWAVVQLRMLFFVAHDSTSATICYIFYLLSKNATALQKLRDEHEQVLGTKLADVPNLLREQPQLLNKLPYTTAVIKETLRIFPPASGFRIGKPGVDLEDDDGSRYPTEDTRVWVLHSRLHNHPKYWKDPEIFTPERWLVGPEDPLYPRRGAWRPFEFGPRNCLGQALSMLDLKVTLCMTARRFDINDAYDEWDKLKGITRVRTFFGERAYQCGNGGGRSAPCGWVSMPD</sequence>
<dbReference type="OrthoDB" id="10029320at2759"/>
<dbReference type="PANTHER" id="PTHR24305">
    <property type="entry name" value="CYTOCHROME P450"/>
    <property type="match status" value="1"/>
</dbReference>
<dbReference type="GO" id="GO:0016705">
    <property type="term" value="F:oxidoreductase activity, acting on paired donors, with incorporation or reduction of molecular oxygen"/>
    <property type="evidence" value="ECO:0007669"/>
    <property type="project" value="InterPro"/>
</dbReference>
<dbReference type="InterPro" id="IPR036396">
    <property type="entry name" value="Cyt_P450_sf"/>
</dbReference>
<keyword evidence="6 8" id="KW-0408">Iron</keyword>
<dbReference type="Proteomes" id="UP000800200">
    <property type="component" value="Unassembled WGS sequence"/>
</dbReference>
<dbReference type="GO" id="GO:0020037">
    <property type="term" value="F:heme binding"/>
    <property type="evidence" value="ECO:0007669"/>
    <property type="project" value="InterPro"/>
</dbReference>
<organism evidence="9 10">
    <name type="scientific">Zopfia rhizophila CBS 207.26</name>
    <dbReference type="NCBI Taxonomy" id="1314779"/>
    <lineage>
        <taxon>Eukaryota</taxon>
        <taxon>Fungi</taxon>
        <taxon>Dikarya</taxon>
        <taxon>Ascomycota</taxon>
        <taxon>Pezizomycotina</taxon>
        <taxon>Dothideomycetes</taxon>
        <taxon>Dothideomycetes incertae sedis</taxon>
        <taxon>Zopfiaceae</taxon>
        <taxon>Zopfia</taxon>
    </lineage>
</organism>
<dbReference type="InterPro" id="IPR001128">
    <property type="entry name" value="Cyt_P450"/>
</dbReference>
<keyword evidence="10" id="KW-1185">Reference proteome</keyword>
<gene>
    <name evidence="9" type="ORF">K469DRAFT_751604</name>
</gene>
<dbReference type="AlphaFoldDB" id="A0A6A6E0A0"/>
<dbReference type="PRINTS" id="PR00385">
    <property type="entry name" value="P450"/>
</dbReference>
<evidence type="ECO:0000256" key="8">
    <source>
        <dbReference type="PIRSR" id="PIRSR602401-1"/>
    </source>
</evidence>
<accession>A0A6A6E0A0</accession>